<protein>
    <submittedName>
        <fullName evidence="2">Uncharacterized protein</fullName>
    </submittedName>
</protein>
<sequence>LKTVHLRHGKVANELNLEGIHFNRLGGGLLLAAGLIFALAGLVSLVTSSFFQAKNYANVVSITEKDFKDFPKSDTSKVPILDRSTAEKIGDRYLGSLTDKVSQYVAADT</sequence>
<reference evidence="2 3" key="1">
    <citation type="submission" date="2019-11" db="EMBL/GenBank/DDBJ databases">
        <title>Growth characteristics of pneumococcus vary with the chemical composition of the capsule and with environmental conditions.</title>
        <authorList>
            <person name="Tothpal A."/>
            <person name="Desobry K."/>
            <person name="Joshi S."/>
            <person name="Wyllie A.L."/>
            <person name="Weinberger D.M."/>
        </authorList>
    </citation>
    <scope>NUCLEOTIDE SEQUENCE [LARGE SCALE GENOMIC DNA]</scope>
    <source>
        <strain evidence="3">pnumococcus35B</strain>
    </source>
</reference>
<evidence type="ECO:0000256" key="1">
    <source>
        <dbReference type="SAM" id="Phobius"/>
    </source>
</evidence>
<feature type="non-terminal residue" evidence="2">
    <location>
        <position position="109"/>
    </location>
</feature>
<dbReference type="AlphaFoldDB" id="A0A6I3U418"/>
<evidence type="ECO:0000313" key="2">
    <source>
        <dbReference type="EMBL" id="MTV88316.1"/>
    </source>
</evidence>
<accession>A0A6I3U418</accession>
<dbReference type="EMBL" id="WNHX01000535">
    <property type="protein sequence ID" value="MTV88316.1"/>
    <property type="molecule type" value="Genomic_DNA"/>
</dbReference>
<comment type="caution">
    <text evidence="2">The sequence shown here is derived from an EMBL/GenBank/DDBJ whole genome shotgun (WGS) entry which is preliminary data.</text>
</comment>
<organism evidence="2 3">
    <name type="scientific">Streptococcus pneumoniae</name>
    <dbReference type="NCBI Taxonomy" id="1313"/>
    <lineage>
        <taxon>Bacteria</taxon>
        <taxon>Bacillati</taxon>
        <taxon>Bacillota</taxon>
        <taxon>Bacilli</taxon>
        <taxon>Lactobacillales</taxon>
        <taxon>Streptococcaceae</taxon>
        <taxon>Streptococcus</taxon>
    </lineage>
</organism>
<keyword evidence="1" id="KW-1133">Transmembrane helix</keyword>
<gene>
    <name evidence="2" type="ORF">GM543_12660</name>
</gene>
<keyword evidence="1" id="KW-0812">Transmembrane</keyword>
<keyword evidence="1" id="KW-0472">Membrane</keyword>
<dbReference type="Proteomes" id="UP000469505">
    <property type="component" value="Unassembled WGS sequence"/>
</dbReference>
<feature type="transmembrane region" description="Helical" evidence="1">
    <location>
        <begin position="25"/>
        <end position="46"/>
    </location>
</feature>
<proteinExistence type="predicted"/>
<feature type="non-terminal residue" evidence="2">
    <location>
        <position position="1"/>
    </location>
</feature>
<evidence type="ECO:0000313" key="3">
    <source>
        <dbReference type="Proteomes" id="UP000469505"/>
    </source>
</evidence>
<name>A0A6I3U418_STREE</name>